<evidence type="ECO:0000313" key="5">
    <source>
        <dbReference type="Proteomes" id="UP000184509"/>
    </source>
</evidence>
<feature type="domain" description="Lnb N-terminal periplasmic" evidence="2">
    <location>
        <begin position="50"/>
        <end position="203"/>
    </location>
</feature>
<proteinExistence type="predicted"/>
<dbReference type="STRING" id="1297750.SAMN05444405_10730"/>
<evidence type="ECO:0000256" key="1">
    <source>
        <dbReference type="SAM" id="Phobius"/>
    </source>
</evidence>
<keyword evidence="1" id="KW-0472">Membrane</keyword>
<evidence type="ECO:0000259" key="3">
    <source>
        <dbReference type="Pfam" id="PF25221"/>
    </source>
</evidence>
<organism evidence="4 5">
    <name type="scientific">Bacteroides luti</name>
    <dbReference type="NCBI Taxonomy" id="1297750"/>
    <lineage>
        <taxon>Bacteria</taxon>
        <taxon>Pseudomonadati</taxon>
        <taxon>Bacteroidota</taxon>
        <taxon>Bacteroidia</taxon>
        <taxon>Bacteroidales</taxon>
        <taxon>Bacteroidaceae</taxon>
        <taxon>Bacteroides</taxon>
    </lineage>
</organism>
<evidence type="ECO:0000313" key="4">
    <source>
        <dbReference type="EMBL" id="SHF31060.1"/>
    </source>
</evidence>
<feature type="transmembrane region" description="Helical" evidence="1">
    <location>
        <begin position="311"/>
        <end position="332"/>
    </location>
</feature>
<gene>
    <name evidence="4" type="ORF">SAMN05444405_10730</name>
</gene>
<keyword evidence="1" id="KW-0812">Transmembrane</keyword>
<evidence type="ECO:0000259" key="2">
    <source>
        <dbReference type="Pfam" id="PF13387"/>
    </source>
</evidence>
<feature type="transmembrane region" description="Helical" evidence="1">
    <location>
        <begin position="282"/>
        <end position="304"/>
    </location>
</feature>
<dbReference type="Proteomes" id="UP000184509">
    <property type="component" value="Unassembled WGS sequence"/>
</dbReference>
<feature type="domain" description="Lnb-like transmembrane" evidence="3">
    <location>
        <begin position="279"/>
        <end position="419"/>
    </location>
</feature>
<dbReference type="Pfam" id="PF13387">
    <property type="entry name" value="Lnb_N"/>
    <property type="match status" value="1"/>
</dbReference>
<dbReference type="AlphaFoldDB" id="A0A1M5AL92"/>
<sequence length="421" mass="48998">MVIMGRKIFREKFHKVVMKKVIKACKQSYIKYAFCLISLLCVFPFQSKASSEDSVRISLLTCSPGSEIYALFGHTALRYQNMKTGMDVVFNYGMFDFHAPHFIWRYIKGETDYQLGVTDYFYFEQEYSERNSSVYQQTLNLLPEEKDALFQILQKNYLPENRVYRYNFFFDNCSTRPRDRVEECIKGKVTYTKNTSPLSFRDIVHEFTAGHDWAEFGIDLCLGSKADEIIDYRLKMFAPYYLKEALTGAKIKANDGKERMLVSNAEEIVHRSPNKKTVESSYPSPLLTAWVLFVLVLLITAYGYKKKKSYWGIDIVLFSMAGLAGCIIAFLVCFSQHPTVSPNYMLIVFHPLHLLYLPFMFWKAYKGKKDPYQLANLAVLTLFIVFFCLLPQKINLAVVPLALCLWIRSLNYVCLNYKRNK</sequence>
<keyword evidence="1" id="KW-1133">Transmembrane helix</keyword>
<dbReference type="InterPro" id="IPR057436">
    <property type="entry name" value="5TMH_Lnb"/>
</dbReference>
<reference evidence="4 5" key="1">
    <citation type="submission" date="2016-11" db="EMBL/GenBank/DDBJ databases">
        <authorList>
            <person name="Jaros S."/>
            <person name="Januszkiewicz K."/>
            <person name="Wedrychowicz H."/>
        </authorList>
    </citation>
    <scope>NUCLEOTIDE SEQUENCE [LARGE SCALE GENOMIC DNA]</scope>
    <source>
        <strain evidence="4 5">DSM 26991</strain>
    </source>
</reference>
<protein>
    <submittedName>
        <fullName evidence="4">Uncharacterized protein</fullName>
    </submittedName>
</protein>
<accession>A0A1M5AL92</accession>
<dbReference type="Pfam" id="PF25221">
    <property type="entry name" value="5TMH_Lnb"/>
    <property type="match status" value="1"/>
</dbReference>
<feature type="transmembrane region" description="Helical" evidence="1">
    <location>
        <begin position="344"/>
        <end position="362"/>
    </location>
</feature>
<dbReference type="EMBL" id="FQTV01000007">
    <property type="protein sequence ID" value="SHF31060.1"/>
    <property type="molecule type" value="Genomic_DNA"/>
</dbReference>
<dbReference type="InterPro" id="IPR025178">
    <property type="entry name" value="Lnb_N"/>
</dbReference>
<name>A0A1M5AL92_9BACE</name>
<feature type="transmembrane region" description="Helical" evidence="1">
    <location>
        <begin position="374"/>
        <end position="392"/>
    </location>
</feature>
<keyword evidence="5" id="KW-1185">Reference proteome</keyword>